<evidence type="ECO:0000256" key="6">
    <source>
        <dbReference type="ARBA" id="ARBA00023136"/>
    </source>
</evidence>
<feature type="transmembrane region" description="Helical" evidence="7">
    <location>
        <begin position="167"/>
        <end position="189"/>
    </location>
</feature>
<evidence type="ECO:0000256" key="2">
    <source>
        <dbReference type="ARBA" id="ARBA00008640"/>
    </source>
</evidence>
<comment type="caution">
    <text evidence="9">The sequence shown here is derived from an EMBL/GenBank/DDBJ whole genome shotgun (WGS) entry which is preliminary data.</text>
</comment>
<accession>A0A2N3YJG4</accession>
<dbReference type="InterPro" id="IPR015414">
    <property type="entry name" value="TMEM64"/>
</dbReference>
<evidence type="ECO:0000313" key="9">
    <source>
        <dbReference type="EMBL" id="PKW26993.1"/>
    </source>
</evidence>
<keyword evidence="4 7" id="KW-0812">Transmembrane</keyword>
<sequence length="230" mass="23395">MTGPEPPPVDGPAATRLRVVGALFTLLLVASVVVVVVGGDLEGVRAFVAGTGAWGPVTYIGVHVVLTLLPVPKNLLAGIAGALFGVAGGVVLGWVGAMLSAVVAFALARRLGQSAVAGLSGRRVVRVQRLLREQGLLTMLVARLTPFVPFTVVNYAAGVGPTSRRDYLVGTAVGILPGTVAYVVVGASAGRDTTTIALAGGAGVVLLLLTVLAGRRLRRGGPDREERGPR</sequence>
<comment type="subcellular location">
    <subcellularLocation>
        <location evidence="1 7">Cell membrane</location>
        <topology evidence="1 7">Multi-pass membrane protein</topology>
    </subcellularLocation>
</comment>
<evidence type="ECO:0000313" key="10">
    <source>
        <dbReference type="Proteomes" id="UP000233781"/>
    </source>
</evidence>
<keyword evidence="10" id="KW-1185">Reference proteome</keyword>
<evidence type="ECO:0000256" key="4">
    <source>
        <dbReference type="ARBA" id="ARBA00022692"/>
    </source>
</evidence>
<keyword evidence="5 7" id="KW-1133">Transmembrane helix</keyword>
<evidence type="ECO:0000256" key="3">
    <source>
        <dbReference type="ARBA" id="ARBA00022475"/>
    </source>
</evidence>
<evidence type="ECO:0000256" key="7">
    <source>
        <dbReference type="RuleBase" id="RU366058"/>
    </source>
</evidence>
<protein>
    <recommendedName>
        <fullName evidence="7">TVP38/TMEM64 family membrane protein</fullName>
    </recommendedName>
</protein>
<dbReference type="Proteomes" id="UP000233781">
    <property type="component" value="Unassembled WGS sequence"/>
</dbReference>
<dbReference type="OrthoDB" id="5242213at2"/>
<dbReference type="RefSeq" id="WP_158239821.1">
    <property type="nucleotide sequence ID" value="NZ_PJNE01000001.1"/>
</dbReference>
<comment type="similarity">
    <text evidence="2 7">Belongs to the TVP38/TMEM64 family.</text>
</comment>
<reference evidence="9 10" key="1">
    <citation type="submission" date="2017-12" db="EMBL/GenBank/DDBJ databases">
        <title>Sequencing the genomes of 1000 Actinobacteria strains.</title>
        <authorList>
            <person name="Klenk H.-P."/>
        </authorList>
    </citation>
    <scope>NUCLEOTIDE SEQUENCE [LARGE SCALE GENOMIC DNA]</scope>
    <source>
        <strain evidence="9 10">DSM 12806</strain>
    </source>
</reference>
<feature type="transmembrane region" description="Helical" evidence="7">
    <location>
        <begin position="195"/>
        <end position="214"/>
    </location>
</feature>
<gene>
    <name evidence="9" type="ORF">ATL31_1822</name>
</gene>
<organism evidence="9 10">
    <name type="scientific">Phycicoccus duodecadis</name>
    <dbReference type="NCBI Taxonomy" id="173053"/>
    <lineage>
        <taxon>Bacteria</taxon>
        <taxon>Bacillati</taxon>
        <taxon>Actinomycetota</taxon>
        <taxon>Actinomycetes</taxon>
        <taxon>Micrococcales</taxon>
        <taxon>Intrasporangiaceae</taxon>
        <taxon>Phycicoccus</taxon>
    </lineage>
</organism>
<feature type="transmembrane region" description="Helical" evidence="7">
    <location>
        <begin position="75"/>
        <end position="108"/>
    </location>
</feature>
<evidence type="ECO:0000259" key="8">
    <source>
        <dbReference type="Pfam" id="PF09335"/>
    </source>
</evidence>
<dbReference type="InterPro" id="IPR032816">
    <property type="entry name" value="VTT_dom"/>
</dbReference>
<dbReference type="PANTHER" id="PTHR12677:SF59">
    <property type="entry name" value="GOLGI APPARATUS MEMBRANE PROTEIN TVP38-RELATED"/>
    <property type="match status" value="1"/>
</dbReference>
<name>A0A2N3YJG4_9MICO</name>
<feature type="transmembrane region" description="Helical" evidence="7">
    <location>
        <begin position="46"/>
        <end position="69"/>
    </location>
</feature>
<feature type="domain" description="VTT" evidence="8">
    <location>
        <begin position="71"/>
        <end position="187"/>
    </location>
</feature>
<dbReference type="GO" id="GO:0005886">
    <property type="term" value="C:plasma membrane"/>
    <property type="evidence" value="ECO:0007669"/>
    <property type="project" value="UniProtKB-SubCell"/>
</dbReference>
<proteinExistence type="inferred from homology"/>
<evidence type="ECO:0000256" key="1">
    <source>
        <dbReference type="ARBA" id="ARBA00004651"/>
    </source>
</evidence>
<dbReference type="Pfam" id="PF09335">
    <property type="entry name" value="VTT_dom"/>
    <property type="match status" value="1"/>
</dbReference>
<dbReference type="EMBL" id="PJNE01000001">
    <property type="protein sequence ID" value="PKW26993.1"/>
    <property type="molecule type" value="Genomic_DNA"/>
</dbReference>
<feature type="transmembrane region" description="Helical" evidence="7">
    <location>
        <begin position="20"/>
        <end position="39"/>
    </location>
</feature>
<keyword evidence="6 7" id="KW-0472">Membrane</keyword>
<dbReference type="PANTHER" id="PTHR12677">
    <property type="entry name" value="GOLGI APPARATUS MEMBRANE PROTEIN TVP38-RELATED"/>
    <property type="match status" value="1"/>
</dbReference>
<dbReference type="AlphaFoldDB" id="A0A2N3YJG4"/>
<evidence type="ECO:0000256" key="5">
    <source>
        <dbReference type="ARBA" id="ARBA00022989"/>
    </source>
</evidence>
<keyword evidence="3 7" id="KW-1003">Cell membrane</keyword>